<evidence type="ECO:0000313" key="10">
    <source>
        <dbReference type="Proteomes" id="UP001162811"/>
    </source>
</evidence>
<reference evidence="9" key="2">
    <citation type="journal article" date="2023" name="Front. Microbiol.">
        <title>Ralstonia chuxiongensis sp. nov., Ralstonia mojiangensis sp. nov., and Ralstonia soli sp. nov., isolated from tobacco fields, are three novel species in the family Burkholderiaceae.</title>
        <authorList>
            <person name="Lu C.H."/>
            <person name="Zhang Y.Y."/>
            <person name="Jiang N."/>
            <person name="Chen W."/>
            <person name="Shao X."/>
            <person name="Zhao Z.M."/>
            <person name="Lu W.L."/>
            <person name="Hu X."/>
            <person name="Xi Y.X."/>
            <person name="Zou S.Y."/>
            <person name="Wei Q.J."/>
            <person name="Lin Z.L."/>
            <person name="Gong L."/>
            <person name="Gai X.T."/>
            <person name="Zhang L.Q."/>
            <person name="Li J.Y."/>
            <person name="Jin Y."/>
            <person name="Xia Z.Y."/>
        </authorList>
    </citation>
    <scope>NUCLEOTIDE SEQUENCE</scope>
    <source>
        <strain evidence="9">21MJYT02-11</strain>
    </source>
</reference>
<dbReference type="Proteomes" id="UP001162811">
    <property type="component" value="Unassembled WGS sequence"/>
</dbReference>
<evidence type="ECO:0000256" key="1">
    <source>
        <dbReference type="ARBA" id="ARBA00004561"/>
    </source>
</evidence>
<keyword evidence="6" id="KW-0281">Fimbrium</keyword>
<dbReference type="InterPro" id="IPR015943">
    <property type="entry name" value="WD40/YVTN_repeat-like_dom_sf"/>
</dbReference>
<organism evidence="9 10">
    <name type="scientific">Ralstonia soli</name>
    <dbReference type="NCBI Taxonomy" id="2953896"/>
    <lineage>
        <taxon>Bacteria</taxon>
        <taxon>Pseudomonadati</taxon>
        <taxon>Pseudomonadota</taxon>
        <taxon>Betaproteobacteria</taxon>
        <taxon>Burkholderiales</taxon>
        <taxon>Burkholderiaceae</taxon>
        <taxon>Ralstonia</taxon>
    </lineage>
</organism>
<dbReference type="PROSITE" id="PS50234">
    <property type="entry name" value="VWFA"/>
    <property type="match status" value="1"/>
</dbReference>
<gene>
    <name evidence="9" type="ORF">NG900_09545</name>
</gene>
<dbReference type="EMBL" id="JAMXHT010000003">
    <property type="protein sequence ID" value="MCO5398438.1"/>
    <property type="molecule type" value="Genomic_DNA"/>
</dbReference>
<proteinExistence type="inferred from homology"/>
<dbReference type="InterPro" id="IPR002035">
    <property type="entry name" value="VWF_A"/>
</dbReference>
<accession>A0ABT1AJ63</accession>
<evidence type="ECO:0000313" key="9">
    <source>
        <dbReference type="EMBL" id="MCO5398438.1"/>
    </source>
</evidence>
<feature type="signal peptide" evidence="7">
    <location>
        <begin position="1"/>
        <end position="25"/>
    </location>
</feature>
<dbReference type="InterPro" id="IPR011047">
    <property type="entry name" value="Quinoprotein_ADH-like_sf"/>
</dbReference>
<evidence type="ECO:0000256" key="6">
    <source>
        <dbReference type="ARBA" id="ARBA00023263"/>
    </source>
</evidence>
<evidence type="ECO:0000256" key="2">
    <source>
        <dbReference type="ARBA" id="ARBA00008387"/>
    </source>
</evidence>
<keyword evidence="5" id="KW-0106">Calcium</keyword>
<feature type="domain" description="VWFA" evidence="8">
    <location>
        <begin position="296"/>
        <end position="440"/>
    </location>
</feature>
<evidence type="ECO:0000259" key="8">
    <source>
        <dbReference type="PROSITE" id="PS50234"/>
    </source>
</evidence>
<evidence type="ECO:0000256" key="4">
    <source>
        <dbReference type="ARBA" id="ARBA00022723"/>
    </source>
</evidence>
<dbReference type="RefSeq" id="WP_252679612.1">
    <property type="nucleotide sequence ID" value="NZ_JAMXHT010000003.1"/>
</dbReference>
<dbReference type="Gene3D" id="3.40.50.410">
    <property type="entry name" value="von Willebrand factor, type A domain"/>
    <property type="match status" value="1"/>
</dbReference>
<name>A0ABT1AJ63_9RALS</name>
<dbReference type="InterPro" id="IPR008707">
    <property type="entry name" value="B-propeller_PilY1"/>
</dbReference>
<dbReference type="SUPFAM" id="SSF50998">
    <property type="entry name" value="Quinoprotein alcohol dehydrogenase-like"/>
    <property type="match status" value="1"/>
</dbReference>
<keyword evidence="7" id="KW-0732">Signal</keyword>
<dbReference type="SUPFAM" id="SSF53300">
    <property type="entry name" value="vWA-like"/>
    <property type="match status" value="1"/>
</dbReference>
<evidence type="ECO:0000256" key="3">
    <source>
        <dbReference type="ARBA" id="ARBA00022558"/>
    </source>
</evidence>
<dbReference type="Pfam" id="PF05567">
    <property type="entry name" value="T4P_PilY1"/>
    <property type="match status" value="1"/>
</dbReference>
<evidence type="ECO:0000256" key="7">
    <source>
        <dbReference type="SAM" id="SignalP"/>
    </source>
</evidence>
<dbReference type="Gene3D" id="2.130.10.10">
    <property type="entry name" value="YVTN repeat-like/Quinoprotein amine dehydrogenase"/>
    <property type="match status" value="1"/>
</dbReference>
<sequence length="1120" mass="117991">MNNRSLRAKALALLLSALLPLTTNAALLTIAQYPLFLSNSATPNVLVVYDNSQSMDGTMAGQLIAGSDPSTRGNIARSVITSTMSSYRTQFNWGLATFNVQSPVLKNTFAYYFGTDKTMVFTKDCVNGISASNNGLRCIPNPQSSKAYPYITYELSGDDSSINDVLYTSSWPYPWGIGQNAKGNKPTTSYYACSSHDDVGTWTYPDDFSRCTSASFTPTDAGFLPSNPPYSRMIWLPRAWGYNADVTGDGQIVEAVQADSASHFQNLMDYLAPETNSASAASGHSQLEIKNSAVYTPLSGSLQTAKSYFGGSQSGYSTPVSQTCQKNFVLLATDGNPTGKTDGSMWAMSDQQSTYNANTGQWTFSKAANDVFSQVTALRSTSIKGYGSPFDIQTYVVGMGSTVANPASVAVLNQMAKLGGTGNAYLASDSATLQQSFQSIAADITSKVAAASAVSLNAGSWGTGTALYQAKFSSGDWSGQLLAYAINADGSLGSQLWDAGKQINAQNWDTGRQILTYKPSAALGARGIPFRWPVVPASPTSTELDAAQSTKLNYNANQTTNDGYGAQRVSYLRGNTANEANTCPSCTPSFRNRPTSRLGDIVHSSPNYVGAPAFNYPDNFESASYSAFASTWSKRTPMIYVGANDGMLHAINATTGNEVMGYVPAAVYSNLSTLTAPAYSHQYFVDGAITVGDAFYKSAWHTMLAGALAAGGQGIFALDVTDPSKFSESTASQIARWEFTDANDADMGYSFGQPLIVKTNNGRWSVIVANGYNSTQGDGAASTTGHAVLFVLDAETGAITAKIDTKAGTTSSPNGLSGPIAVDTNGDGIADVVYAGDLAGNMWKFDLSSTTVSNWSVAYGTSASPQPLFSTGGQPITMRPDVTKNQQGNYLVVFGTGQYLATNDNATTAGQTFYGIIDKGAAVGGVSSLQQQSVLGTATGTDGNTYRISTHAVGKATLDAPETGDNAISLGSYNSTKLGWYINLPTSGERAVTDATIRSGRVIFNTVIPSNAVCSAGGTGWVMELDVFTGNRLDNPTFDTNGDRVINNSDLLQFNGASANTSGRQVGSIPAAPGFLQPIQPPGATPFENKYVNTSAGAIQVMGETAGKGSRGRVAWRQLN</sequence>
<dbReference type="InterPro" id="IPR036465">
    <property type="entry name" value="vWFA_dom_sf"/>
</dbReference>
<protein>
    <submittedName>
        <fullName evidence="9">PilC/PilY family type IV pilus protein</fullName>
    </submittedName>
</protein>
<keyword evidence="10" id="KW-1185">Reference proteome</keyword>
<comment type="subcellular location">
    <subcellularLocation>
        <location evidence="1">Fimbrium</location>
    </subcellularLocation>
</comment>
<feature type="chain" id="PRO_5045680815" evidence="7">
    <location>
        <begin position="26"/>
        <end position="1120"/>
    </location>
</feature>
<dbReference type="InterPro" id="IPR018247">
    <property type="entry name" value="EF_Hand_1_Ca_BS"/>
</dbReference>
<dbReference type="PROSITE" id="PS00018">
    <property type="entry name" value="EF_HAND_1"/>
    <property type="match status" value="1"/>
</dbReference>
<reference evidence="9" key="1">
    <citation type="submission" date="2022-06" db="EMBL/GenBank/DDBJ databases">
        <authorList>
            <person name="Lu C.-H."/>
        </authorList>
    </citation>
    <scope>NUCLEOTIDE SEQUENCE</scope>
    <source>
        <strain evidence="9">21MJYT02-11</strain>
    </source>
</reference>
<comment type="similarity">
    <text evidence="2">Belongs to the PilY1 family.</text>
</comment>
<keyword evidence="3" id="KW-1029">Fimbrium biogenesis</keyword>
<comment type="caution">
    <text evidence="9">The sequence shown here is derived from an EMBL/GenBank/DDBJ whole genome shotgun (WGS) entry which is preliminary data.</text>
</comment>
<keyword evidence="4" id="KW-0479">Metal-binding</keyword>
<evidence type="ECO:0000256" key="5">
    <source>
        <dbReference type="ARBA" id="ARBA00022837"/>
    </source>
</evidence>